<dbReference type="GeneID" id="84907445"/>
<dbReference type="OrthoDB" id="9025834at2"/>
<dbReference type="Pfam" id="PF01963">
    <property type="entry name" value="TraB_PrgY_gumN"/>
    <property type="match status" value="1"/>
</dbReference>
<sequence>MNSKHLKLLITLIALLVLANIGIQFWQPHPATAPQTAKKSRAQTTLPAPKQYAQTPFDWHSVKLESNLWKISKAGQPDSYLLGTIHIGKTDARISPALAQLITQNQKIITEVADGIPESTRQSLVQAMLSDTPLSQKMGSRAFNALKQHIRSYPNAEPLLQSLDQLHPWAVLLNTLSLRETDESNETGADKLITAQATQQHKPLGSLESHIEALAYFHILPEELIIAGLNDWAQRPKKDNDKIIFEAYAHGDFARIPALLQKDTEFNPESSLSPAQQQQFADWFVQQMIVARNRNWLPKIQAEAAKQPTLFAVGTAHLVGNQGLIMLLRHNGYQVEPMPKLAVWQ</sequence>
<dbReference type="InterPro" id="IPR002816">
    <property type="entry name" value="TraB/PrgY/GumN_fam"/>
</dbReference>
<organism evidence="1 2">
    <name type="scientific">Kingella oralis ATCC 51147</name>
    <dbReference type="NCBI Taxonomy" id="629741"/>
    <lineage>
        <taxon>Bacteria</taxon>
        <taxon>Pseudomonadati</taxon>
        <taxon>Pseudomonadota</taxon>
        <taxon>Betaproteobacteria</taxon>
        <taxon>Neisseriales</taxon>
        <taxon>Neisseriaceae</taxon>
        <taxon>Kingella</taxon>
    </lineage>
</organism>
<name>C4GN30_9NEIS</name>
<evidence type="ECO:0000313" key="1">
    <source>
        <dbReference type="EMBL" id="EEP66715.1"/>
    </source>
</evidence>
<dbReference type="STRING" id="629741.GCWU000324_03119"/>
<keyword evidence="2" id="KW-1185">Reference proteome</keyword>
<dbReference type="InterPro" id="IPR047111">
    <property type="entry name" value="YbaP-like"/>
</dbReference>
<evidence type="ECO:0000313" key="2">
    <source>
        <dbReference type="Proteomes" id="UP000003009"/>
    </source>
</evidence>
<protein>
    <submittedName>
        <fullName evidence="1">GumN protein</fullName>
    </submittedName>
</protein>
<dbReference type="EMBL" id="ACJW02000008">
    <property type="protein sequence ID" value="EEP66715.1"/>
    <property type="molecule type" value="Genomic_DNA"/>
</dbReference>
<dbReference type="PANTHER" id="PTHR40590">
    <property type="entry name" value="CYTOPLASMIC PROTEIN-RELATED"/>
    <property type="match status" value="1"/>
</dbReference>
<gene>
    <name evidence="1" type="ORF">GCWU000324_03119</name>
</gene>
<dbReference type="Proteomes" id="UP000003009">
    <property type="component" value="Unassembled WGS sequence"/>
</dbReference>
<dbReference type="AlphaFoldDB" id="C4GN30"/>
<accession>C4GN30</accession>
<dbReference type="RefSeq" id="WP_003798890.1">
    <property type="nucleotide sequence ID" value="NZ_GG665874.1"/>
</dbReference>
<dbReference type="PANTHER" id="PTHR40590:SF1">
    <property type="entry name" value="CYTOPLASMIC PROTEIN"/>
    <property type="match status" value="1"/>
</dbReference>
<reference evidence="1" key="1">
    <citation type="submission" date="2009-04" db="EMBL/GenBank/DDBJ databases">
        <authorList>
            <person name="Weinstock G."/>
            <person name="Sodergren E."/>
            <person name="Clifton S."/>
            <person name="Fulton L."/>
            <person name="Fulton B."/>
            <person name="Courtney L."/>
            <person name="Fronick C."/>
            <person name="Harrison M."/>
            <person name="Strong C."/>
            <person name="Farmer C."/>
            <person name="Delahaunty K."/>
            <person name="Markovic C."/>
            <person name="Hall O."/>
            <person name="Minx P."/>
            <person name="Tomlinson C."/>
            <person name="Mitreva M."/>
            <person name="Nelson J."/>
            <person name="Hou S."/>
            <person name="Wollam A."/>
            <person name="Pepin K.H."/>
            <person name="Johnson M."/>
            <person name="Bhonagiri V."/>
            <person name="Nash W.E."/>
            <person name="Warren W."/>
            <person name="Chinwalla A."/>
            <person name="Mardis E.R."/>
            <person name="Wilson R.K."/>
        </authorList>
    </citation>
    <scope>NUCLEOTIDE SEQUENCE [LARGE SCALE GENOMIC DNA]</scope>
    <source>
        <strain evidence="1">ATCC 51147</strain>
    </source>
</reference>
<dbReference type="CDD" id="cd14789">
    <property type="entry name" value="Tiki"/>
    <property type="match status" value="1"/>
</dbReference>
<proteinExistence type="predicted"/>
<dbReference type="HOGENOM" id="CLU_057525_1_1_4"/>
<comment type="caution">
    <text evidence="1">The sequence shown here is derived from an EMBL/GenBank/DDBJ whole genome shotgun (WGS) entry which is preliminary data.</text>
</comment>